<dbReference type="PANTHER" id="PTHR30483:SF37">
    <property type="entry name" value="ABC TRANSPORTER SUBSTRATE-BINDING PROTEIN"/>
    <property type="match status" value="1"/>
</dbReference>
<evidence type="ECO:0000256" key="1">
    <source>
        <dbReference type="ARBA" id="ARBA00010062"/>
    </source>
</evidence>
<dbReference type="InterPro" id="IPR051010">
    <property type="entry name" value="BCAA_transport"/>
</dbReference>
<keyword evidence="2" id="KW-0813">Transport</keyword>
<evidence type="ECO:0000313" key="7">
    <source>
        <dbReference type="EMBL" id="MCX8997108.1"/>
    </source>
</evidence>
<dbReference type="EMBL" id="JANFPI010000002">
    <property type="protein sequence ID" value="MCX8997108.1"/>
    <property type="molecule type" value="Genomic_DNA"/>
</dbReference>
<keyword evidence="4" id="KW-0029">Amino-acid transport</keyword>
<dbReference type="PRINTS" id="PR00337">
    <property type="entry name" value="LEUILEVALBP"/>
</dbReference>
<evidence type="ECO:0000256" key="4">
    <source>
        <dbReference type="ARBA" id="ARBA00022970"/>
    </source>
</evidence>
<reference evidence="7" key="1">
    <citation type="submission" date="2022-07" db="EMBL/GenBank/DDBJ databases">
        <title>Ectorhizobium quercum gen.nov., sp. nov.</title>
        <authorList>
            <person name="Ma T."/>
            <person name="Li Y."/>
        </authorList>
    </citation>
    <scope>NUCLEOTIDE SEQUENCE</scope>
    <source>
        <strain evidence="7">BDR2-2</strain>
    </source>
</reference>
<accession>A0AAE3MY08</accession>
<keyword evidence="3 5" id="KW-0732">Signal</keyword>
<dbReference type="InterPro" id="IPR000709">
    <property type="entry name" value="Leu_Ile_Val-bd"/>
</dbReference>
<dbReference type="RefSeq" id="WP_306410877.1">
    <property type="nucleotide sequence ID" value="NZ_JANFPI010000002.1"/>
</dbReference>
<dbReference type="SUPFAM" id="SSF53822">
    <property type="entry name" value="Periplasmic binding protein-like I"/>
    <property type="match status" value="1"/>
</dbReference>
<evidence type="ECO:0000313" key="8">
    <source>
        <dbReference type="Proteomes" id="UP001208771"/>
    </source>
</evidence>
<evidence type="ECO:0000256" key="3">
    <source>
        <dbReference type="ARBA" id="ARBA00022729"/>
    </source>
</evidence>
<dbReference type="InterPro" id="IPR028082">
    <property type="entry name" value="Peripla_BP_I"/>
</dbReference>
<dbReference type="InterPro" id="IPR028081">
    <property type="entry name" value="Leu-bd"/>
</dbReference>
<evidence type="ECO:0000256" key="5">
    <source>
        <dbReference type="SAM" id="SignalP"/>
    </source>
</evidence>
<dbReference type="CDD" id="cd06330">
    <property type="entry name" value="PBP1_As_SBP-like"/>
    <property type="match status" value="1"/>
</dbReference>
<feature type="chain" id="PRO_5042266742" evidence="5">
    <location>
        <begin position="28"/>
        <end position="434"/>
    </location>
</feature>
<dbReference type="Pfam" id="PF13458">
    <property type="entry name" value="Peripla_BP_6"/>
    <property type="match status" value="1"/>
</dbReference>
<comment type="similarity">
    <text evidence="1">Belongs to the leucine-binding protein family.</text>
</comment>
<dbReference type="PANTHER" id="PTHR30483">
    <property type="entry name" value="LEUCINE-SPECIFIC-BINDING PROTEIN"/>
    <property type="match status" value="1"/>
</dbReference>
<dbReference type="Proteomes" id="UP001208771">
    <property type="component" value="Unassembled WGS sequence"/>
</dbReference>
<evidence type="ECO:0000256" key="2">
    <source>
        <dbReference type="ARBA" id="ARBA00022448"/>
    </source>
</evidence>
<dbReference type="AlphaFoldDB" id="A0AAE3MY08"/>
<feature type="signal peptide" evidence="5">
    <location>
        <begin position="1"/>
        <end position="27"/>
    </location>
</feature>
<keyword evidence="8" id="KW-1185">Reference proteome</keyword>
<sequence length="434" mass="46479">MSLFFKKYMAAAAISLTAFGLAVPAHAQEKPASLGVGVFSFTSGATAAYGVPGRNAAELMIETINANGGIAGVPLKASYVDEGQGTEGVITEFRKLAADPANQAMIAALSSGNCMALAPVVDELKIPTVGWNCDTHQLFAKSAHPYYFRPNGNTVPEFLAYAFYMLSVKPDVKTVAIINPDYAFGHDAANIFKAALKTFKPDVQVVAELFPKLGSATFQTEISRLTTARPDVIFSNLWGGDLENFVRQATPRGLFRSSQAIFALGESSLQNVAMPEGAIIGVLGDGWWNSPDAAANPDTKAFAEAYRAKYGSYPVFPAMKMANSFLYLKQAYETAMQKNGGTWPSRDEVAEAMRGSTVKTFTGTTVTREDNDGIVDQIVGVTVKSPDFDFPVLGEMVRYDGEALMPPVGEDPIAWISTLPADLLASQPKPGSYK</sequence>
<gene>
    <name evidence="7" type="ORF">NOF55_08310</name>
</gene>
<protein>
    <submittedName>
        <fullName evidence="7">ABC transporter substrate-binding protein</fullName>
    </submittedName>
</protein>
<evidence type="ECO:0000259" key="6">
    <source>
        <dbReference type="Pfam" id="PF13458"/>
    </source>
</evidence>
<comment type="caution">
    <text evidence="7">The sequence shown here is derived from an EMBL/GenBank/DDBJ whole genome shotgun (WGS) entry which is preliminary data.</text>
</comment>
<organism evidence="7 8">
    <name type="scientific">Ectorhizobium quercum</name>
    <dbReference type="NCBI Taxonomy" id="2965071"/>
    <lineage>
        <taxon>Bacteria</taxon>
        <taxon>Pseudomonadati</taxon>
        <taxon>Pseudomonadota</taxon>
        <taxon>Alphaproteobacteria</taxon>
        <taxon>Hyphomicrobiales</taxon>
        <taxon>Rhizobiaceae</taxon>
        <taxon>Ectorhizobium</taxon>
    </lineage>
</organism>
<proteinExistence type="inferred from homology"/>
<dbReference type="GO" id="GO:0006865">
    <property type="term" value="P:amino acid transport"/>
    <property type="evidence" value="ECO:0007669"/>
    <property type="project" value="UniProtKB-KW"/>
</dbReference>
<name>A0AAE3MY08_9HYPH</name>
<feature type="domain" description="Leucine-binding protein" evidence="6">
    <location>
        <begin position="36"/>
        <end position="372"/>
    </location>
</feature>
<dbReference type="Gene3D" id="3.40.50.2300">
    <property type="match status" value="2"/>
</dbReference>